<feature type="compositionally biased region" description="Basic and acidic residues" evidence="1">
    <location>
        <begin position="478"/>
        <end position="501"/>
    </location>
</feature>
<feature type="compositionally biased region" description="Basic and acidic residues" evidence="1">
    <location>
        <begin position="689"/>
        <end position="702"/>
    </location>
</feature>
<dbReference type="GO" id="GO:0003729">
    <property type="term" value="F:mRNA binding"/>
    <property type="evidence" value="ECO:0007669"/>
    <property type="project" value="TreeGrafter"/>
</dbReference>
<feature type="compositionally biased region" description="Basic and acidic residues" evidence="1">
    <location>
        <begin position="230"/>
        <end position="239"/>
    </location>
</feature>
<dbReference type="OrthoDB" id="514777at2759"/>
<feature type="compositionally biased region" description="Basic and acidic residues" evidence="1">
    <location>
        <begin position="1396"/>
        <end position="1406"/>
    </location>
</feature>
<sequence length="1536" mass="168228">MNYTISNSQRHSGPQTQYFRTPNQQRMATNPRSQVMNSNGMPTIGFPQITPPFPVPQVHFMQHQWVSRQAPGYTFSASAQTPMMFQSVYPYVSNQSQSHYMMGPLRPPAAGANTGGGGHGGTPPQQQPIQQQSPVPLQQQTVMGAGGSPAGGISLGGGGGPSGHAVGVYQPVPMGSMVNIGGNVGQPTVQNKSKPRLHALPIVDPVTGKNIVNEMLKSEENSGATSDSPARTEKEEKIAEFSSKIGKAAASSSETDVSPPQPQPSETSGEGTMPQISGAMNGPSENLYSIPSENVGLSQLGMNVSSEPWKQTSEKERDPTVEPGICDTVNQKTVVDFVAAAKLETVMEEPESSSAVQNLALNQFEGQQTPVVSARGGGVRVPSPVAANVSHVKQQPTAIVSPLPVIQPVEVMPPPSMSAKPHPQSQAAKEVTREISVKHQAQASKSLQTHKPTLSVSAAGEGNDSMVTKKVMPTSREGSSERKKITELVPKEDEKKEEKTVEPVIQIPVEEPLPQRQPQANGDESVDGKTVGLRYSVGGVCHCNSKSHVEALENLRKRVEIFAHDFPMDQHDHEVAPRVFLCAGILQFIGCQSTLRAIFKECGLLNPSDQLWILLQEGAGAEVGKDGVGQKNVVSDSCEMLEVIVHNVSRTTSLSIRVAGSLTMILEVLTDDAPGKPIQRPKTKKVHKNRELNRKGAEKEGTDMDAFSDAQQQQKQEAAAAAAVLTNVNNAATAPVSQRIETPMQPPIAMDEKVVNETTKSRTVTPPPANQVPPTLKTSAPIPTVTPKGATVTIENVPAQLNSNTSNKVESHPPKVPSSKAGNEKNLDNKLSTMEMPPVVPVQNFVGNSKRDEVEKEVSVEKITDDGMKEVAKADQINENSVESSKVEKDMSTAEKIDKEEEIVAVRNSENKLSSLPPKEKKVEEEDSSTKEQDAETNSAPAAPAVIENVASEAIISKLIAKNNYKEDQWSPLNPQGKKKYERDFLLGLQNDPQSVKKPENLPDIDIVLKDNTSRAPSRQVDLKNIAHLSRNSQDFAPCFVKSLAPRPMTTKRNSQQGKQGKQGGSKVVYVTIPSNSDVKLHEAENAWKPRNKAQVKDVRTEPKETEELYAAMRGILNKLTPQNFEKLVQQVLKLPIDTMEKLVGVINLVFDKAVDEPNFSVAYAELCNYLNNANIARQVKKGDDSNNENFRKILLKRCQREFEKDKAAEYGLHEREKEIEKEPNEEKRKELRLQLEEDERRIRRQSVGVTRFIGELYKLGMINQSIMVTCIKELLESGDEESLECLCKLLTTVGKFLEESLEKKMASGMGNTPNINVYFNKMKNIVSERKTSSRVRFMLQDVIDLRNSKWVPRRNEANPKKIDQINMEAERESMEQSQLTASYSQMSRGSGGGMSRRDEKSKGEEWSTVQSKSRCFNVDPHKLKVADTENVQLGSRSQHSVWSKGATGGSSGMGLEKKPSNMYNMLVEESGSREGSNRRMPMRHKDSSQSYTKSSSTSAVGISPAEERERALTAVRDNARGPQTSMESPRLRGVP</sequence>
<feature type="region of interest" description="Disordered" evidence="1">
    <location>
        <begin position="415"/>
        <end position="501"/>
    </location>
</feature>
<evidence type="ECO:0000313" key="4">
    <source>
        <dbReference type="Proteomes" id="UP000792457"/>
    </source>
</evidence>
<feature type="region of interest" description="Disordered" evidence="1">
    <location>
        <begin position="1"/>
        <end position="24"/>
    </location>
</feature>
<evidence type="ECO:0000313" key="3">
    <source>
        <dbReference type="EMBL" id="KAG8239741.1"/>
    </source>
</evidence>
<reference evidence="3" key="1">
    <citation type="submission" date="2013-04" db="EMBL/GenBank/DDBJ databases">
        <authorList>
            <person name="Qu J."/>
            <person name="Murali S.C."/>
            <person name="Bandaranaike D."/>
            <person name="Bellair M."/>
            <person name="Blankenburg K."/>
            <person name="Chao H."/>
            <person name="Dinh H."/>
            <person name="Doddapaneni H."/>
            <person name="Downs B."/>
            <person name="Dugan-Rocha S."/>
            <person name="Elkadiri S."/>
            <person name="Gnanaolivu R.D."/>
            <person name="Hernandez B."/>
            <person name="Javaid M."/>
            <person name="Jayaseelan J.C."/>
            <person name="Lee S."/>
            <person name="Li M."/>
            <person name="Ming W."/>
            <person name="Munidasa M."/>
            <person name="Muniz J."/>
            <person name="Nguyen L."/>
            <person name="Ongeri F."/>
            <person name="Osuji N."/>
            <person name="Pu L.-L."/>
            <person name="Puazo M."/>
            <person name="Qu C."/>
            <person name="Quiroz J."/>
            <person name="Raj R."/>
            <person name="Weissenberger G."/>
            <person name="Xin Y."/>
            <person name="Zou X."/>
            <person name="Han Y."/>
            <person name="Richards S."/>
            <person name="Worley K."/>
            <person name="Muzny D."/>
            <person name="Gibbs R."/>
        </authorList>
    </citation>
    <scope>NUCLEOTIDE SEQUENCE</scope>
    <source>
        <strain evidence="3">Sampled in the wild</strain>
    </source>
</reference>
<feature type="compositionally biased region" description="Polar residues" evidence="1">
    <location>
        <begin position="254"/>
        <end position="270"/>
    </location>
</feature>
<feature type="region of interest" description="Disordered" evidence="1">
    <location>
        <begin position="100"/>
        <end position="159"/>
    </location>
</feature>
<feature type="compositionally biased region" description="Low complexity" evidence="1">
    <location>
        <begin position="1489"/>
        <end position="1499"/>
    </location>
</feature>
<feature type="compositionally biased region" description="Polar residues" evidence="1">
    <location>
        <begin position="439"/>
        <end position="456"/>
    </location>
</feature>
<dbReference type="InterPro" id="IPR049485">
    <property type="entry name" value="eIF4G1-like_eIF4E-bd"/>
</dbReference>
<feature type="non-terminal residue" evidence="3">
    <location>
        <position position="1"/>
    </location>
</feature>
<feature type="compositionally biased region" description="Gly residues" evidence="1">
    <location>
        <begin position="144"/>
        <end position="159"/>
    </location>
</feature>
<dbReference type="Gene3D" id="1.25.40.180">
    <property type="match status" value="1"/>
</dbReference>
<feature type="domain" description="MIF4G" evidence="2">
    <location>
        <begin position="1110"/>
        <end position="1350"/>
    </location>
</feature>
<dbReference type="EMBL" id="KZ309890">
    <property type="protein sequence ID" value="KAG8239741.1"/>
    <property type="molecule type" value="Genomic_DNA"/>
</dbReference>
<dbReference type="GO" id="GO:0016281">
    <property type="term" value="C:eukaryotic translation initiation factor 4F complex"/>
    <property type="evidence" value="ECO:0007669"/>
    <property type="project" value="TreeGrafter"/>
</dbReference>
<feature type="compositionally biased region" description="Low complexity" evidence="1">
    <location>
        <begin position="122"/>
        <end position="141"/>
    </location>
</feature>
<dbReference type="SUPFAM" id="SSF48371">
    <property type="entry name" value="ARM repeat"/>
    <property type="match status" value="1"/>
</dbReference>
<gene>
    <name evidence="3" type="ORF">J437_LFUL018437</name>
</gene>
<dbReference type="Pfam" id="PF21140">
    <property type="entry name" value="eIF4G1-like_eIF4E-bd"/>
    <property type="match status" value="1"/>
</dbReference>
<reference evidence="3" key="2">
    <citation type="submission" date="2017-10" db="EMBL/GenBank/DDBJ databases">
        <title>Ladona fulva Genome sequencing and assembly.</title>
        <authorList>
            <person name="Murali S."/>
            <person name="Richards S."/>
            <person name="Bandaranaike D."/>
            <person name="Bellair M."/>
            <person name="Blankenburg K."/>
            <person name="Chao H."/>
            <person name="Dinh H."/>
            <person name="Doddapaneni H."/>
            <person name="Dugan-Rocha S."/>
            <person name="Elkadiri S."/>
            <person name="Gnanaolivu R."/>
            <person name="Hernandez B."/>
            <person name="Skinner E."/>
            <person name="Javaid M."/>
            <person name="Lee S."/>
            <person name="Li M."/>
            <person name="Ming W."/>
            <person name="Munidasa M."/>
            <person name="Muniz J."/>
            <person name="Nguyen L."/>
            <person name="Hughes D."/>
            <person name="Osuji N."/>
            <person name="Pu L.-L."/>
            <person name="Puazo M."/>
            <person name="Qu C."/>
            <person name="Quiroz J."/>
            <person name="Raj R."/>
            <person name="Weissenberger G."/>
            <person name="Xin Y."/>
            <person name="Zou X."/>
            <person name="Han Y."/>
            <person name="Worley K."/>
            <person name="Muzny D."/>
            <person name="Gibbs R."/>
        </authorList>
    </citation>
    <scope>NUCLEOTIDE SEQUENCE</scope>
    <source>
        <strain evidence="3">Sampled in the wild</strain>
    </source>
</reference>
<dbReference type="InterPro" id="IPR016024">
    <property type="entry name" value="ARM-type_fold"/>
</dbReference>
<organism evidence="3 4">
    <name type="scientific">Ladona fulva</name>
    <name type="common">Scarce chaser dragonfly</name>
    <name type="synonym">Libellula fulva</name>
    <dbReference type="NCBI Taxonomy" id="123851"/>
    <lineage>
        <taxon>Eukaryota</taxon>
        <taxon>Metazoa</taxon>
        <taxon>Ecdysozoa</taxon>
        <taxon>Arthropoda</taxon>
        <taxon>Hexapoda</taxon>
        <taxon>Insecta</taxon>
        <taxon>Pterygota</taxon>
        <taxon>Palaeoptera</taxon>
        <taxon>Odonata</taxon>
        <taxon>Epiprocta</taxon>
        <taxon>Anisoptera</taxon>
        <taxon>Libelluloidea</taxon>
        <taxon>Libellulidae</taxon>
        <taxon>Ladona</taxon>
    </lineage>
</organism>
<feature type="compositionally biased region" description="Polar residues" evidence="1">
    <location>
        <begin position="1376"/>
        <end position="1386"/>
    </location>
</feature>
<name>A0A8K0KTY8_LADFU</name>
<dbReference type="SMART" id="SM00543">
    <property type="entry name" value="MIF4G"/>
    <property type="match status" value="1"/>
</dbReference>
<feature type="region of interest" description="Disordered" evidence="1">
    <location>
        <begin position="1432"/>
        <end position="1536"/>
    </location>
</feature>
<evidence type="ECO:0000256" key="1">
    <source>
        <dbReference type="SAM" id="MobiDB-lite"/>
    </source>
</evidence>
<feature type="region of interest" description="Disordered" evidence="1">
    <location>
        <begin position="304"/>
        <end position="324"/>
    </location>
</feature>
<evidence type="ECO:0000259" key="2">
    <source>
        <dbReference type="SMART" id="SM00543"/>
    </source>
</evidence>
<comment type="caution">
    <text evidence="3">The sequence shown here is derived from an EMBL/GenBank/DDBJ whole genome shotgun (WGS) entry which is preliminary data.</text>
</comment>
<dbReference type="Pfam" id="PF02854">
    <property type="entry name" value="MIF4G"/>
    <property type="match status" value="1"/>
</dbReference>
<feature type="region of interest" description="Disordered" evidence="1">
    <location>
        <begin position="217"/>
        <end position="291"/>
    </location>
</feature>
<feature type="region of interest" description="Disordered" evidence="1">
    <location>
        <begin position="676"/>
        <end position="710"/>
    </location>
</feature>
<feature type="region of interest" description="Disordered" evidence="1">
    <location>
        <begin position="801"/>
        <end position="826"/>
    </location>
</feature>
<dbReference type="Proteomes" id="UP000792457">
    <property type="component" value="Unassembled WGS sequence"/>
</dbReference>
<feature type="compositionally biased region" description="Basic and acidic residues" evidence="1">
    <location>
        <begin position="1471"/>
        <end position="1488"/>
    </location>
</feature>
<dbReference type="GO" id="GO:0003743">
    <property type="term" value="F:translation initiation factor activity"/>
    <property type="evidence" value="ECO:0007669"/>
    <property type="project" value="TreeGrafter"/>
</dbReference>
<dbReference type="PANTHER" id="PTHR23253">
    <property type="entry name" value="EUKARYOTIC TRANSLATION INITIATION FACTOR 4 GAMMA"/>
    <property type="match status" value="1"/>
</dbReference>
<dbReference type="InterPro" id="IPR003890">
    <property type="entry name" value="MIF4G-like_typ-3"/>
</dbReference>
<feature type="region of interest" description="Disordered" evidence="1">
    <location>
        <begin position="902"/>
        <end position="942"/>
    </location>
</feature>
<feature type="compositionally biased region" description="Polar residues" evidence="1">
    <location>
        <begin position="1432"/>
        <end position="1442"/>
    </location>
</feature>
<dbReference type="PANTHER" id="PTHR23253:SF78">
    <property type="entry name" value="EUKARYOTIC TRANSLATION INITIATION FACTOR 4G1, ISOFORM B-RELATED"/>
    <property type="match status" value="1"/>
</dbReference>
<keyword evidence="4" id="KW-1185">Reference proteome</keyword>
<feature type="region of interest" description="Disordered" evidence="1">
    <location>
        <begin position="760"/>
        <end position="784"/>
    </location>
</feature>
<feature type="compositionally biased region" description="Basic and acidic residues" evidence="1">
    <location>
        <begin position="918"/>
        <end position="934"/>
    </location>
</feature>
<protein>
    <recommendedName>
        <fullName evidence="2">MIF4G domain-containing protein</fullName>
    </recommendedName>
</protein>
<feature type="compositionally biased region" description="Basic residues" evidence="1">
    <location>
        <begin position="679"/>
        <end position="688"/>
    </location>
</feature>
<proteinExistence type="predicted"/>
<feature type="region of interest" description="Disordered" evidence="1">
    <location>
        <begin position="1371"/>
        <end position="1413"/>
    </location>
</feature>
<accession>A0A8K0KTY8</accession>